<dbReference type="SUPFAM" id="SSF52540">
    <property type="entry name" value="P-loop containing nucleoside triphosphate hydrolases"/>
    <property type="match status" value="1"/>
</dbReference>
<dbReference type="AlphaFoldDB" id="A0A2A6M3L4"/>
<evidence type="ECO:0000313" key="8">
    <source>
        <dbReference type="EMBL" id="PDT49384.1"/>
    </source>
</evidence>
<comment type="function">
    <text evidence="5">Zinc chaperone that directly transfers zinc cofactor to target proteins, thereby activating them. Zinc is transferred from the CXCC motif in the GTPase domain to the zinc binding site in target proteins in a process requiring GTP hydrolysis.</text>
</comment>
<sequence>MTLAKAHPGKIPATVITGFLGAGKTTMIRNLLQNADGKRIALIINEFGDLGVDGDVLKGCGAEACSEEDIIELTNGCICCTVADDFIPTMTKLLERENRPDHIVIETSGLALPQPLVAAFNWPDIRSEVTVDGVVTVVDSAAVAAGRFADDHDKVDALRVNDDNLDHESPLEELFEDQLTAADLIVLNKTDLIDAAGLKSVRDEVASRISRKPTMIEARNGEVAAAILLGLGVGTEGEIANRKSHHEMEHEAGEEHDHDEFDSFVVELGPVADPALFLDRLKAVIAEHDVLRLKGFADVPGKPMRLLIQAVGSRIDQYYDRAWAPGEARGTRLVVIGLHDMDETAVRAAISALV</sequence>
<evidence type="ECO:0000313" key="9">
    <source>
        <dbReference type="Proteomes" id="UP000220353"/>
    </source>
</evidence>
<dbReference type="InterPro" id="IPR027417">
    <property type="entry name" value="P-loop_NTPase"/>
</dbReference>
<dbReference type="GO" id="GO:0005737">
    <property type="term" value="C:cytoplasm"/>
    <property type="evidence" value="ECO:0007669"/>
    <property type="project" value="TreeGrafter"/>
</dbReference>
<name>A0A2A6M3L4_RHIFR</name>
<dbReference type="GO" id="GO:0016787">
    <property type="term" value="F:hydrolase activity"/>
    <property type="evidence" value="ECO:0007669"/>
    <property type="project" value="UniProtKB-KW"/>
</dbReference>
<dbReference type="SMART" id="SM00833">
    <property type="entry name" value="CobW_C"/>
    <property type="match status" value="1"/>
</dbReference>
<keyword evidence="2" id="KW-0378">Hydrolase</keyword>
<dbReference type="GO" id="GO:0009236">
    <property type="term" value="P:cobalamin biosynthetic process"/>
    <property type="evidence" value="ECO:0007669"/>
    <property type="project" value="InterPro"/>
</dbReference>
<dbReference type="RefSeq" id="WP_014328709.1">
    <property type="nucleotide sequence ID" value="NZ_JBGBZV010000002.1"/>
</dbReference>
<dbReference type="InterPro" id="IPR012824">
    <property type="entry name" value="CobW"/>
</dbReference>
<dbReference type="NCBIfam" id="TIGR02475">
    <property type="entry name" value="CobW"/>
    <property type="match status" value="1"/>
</dbReference>
<comment type="catalytic activity">
    <reaction evidence="6">
        <text>GTP + H2O = GDP + phosphate + H(+)</text>
        <dbReference type="Rhea" id="RHEA:19669"/>
        <dbReference type="ChEBI" id="CHEBI:15377"/>
        <dbReference type="ChEBI" id="CHEBI:15378"/>
        <dbReference type="ChEBI" id="CHEBI:37565"/>
        <dbReference type="ChEBI" id="CHEBI:43474"/>
        <dbReference type="ChEBI" id="CHEBI:58189"/>
    </reaction>
    <physiologicalReaction direction="left-to-right" evidence="6">
        <dbReference type="Rhea" id="RHEA:19670"/>
    </physiologicalReaction>
</comment>
<comment type="similarity">
    <text evidence="4">Belongs to the SIMIBI class G3E GTPase family. ZNG1 subfamily.</text>
</comment>
<evidence type="ECO:0000256" key="4">
    <source>
        <dbReference type="ARBA" id="ARBA00034320"/>
    </source>
</evidence>
<dbReference type="PANTHER" id="PTHR13748">
    <property type="entry name" value="COBW-RELATED"/>
    <property type="match status" value="1"/>
</dbReference>
<evidence type="ECO:0000256" key="6">
    <source>
        <dbReference type="ARBA" id="ARBA00049117"/>
    </source>
</evidence>
<accession>A0A2A6M3L4</accession>
<dbReference type="PANTHER" id="PTHR13748:SF62">
    <property type="entry name" value="COBW DOMAIN-CONTAINING PROTEIN"/>
    <property type="match status" value="1"/>
</dbReference>
<reference evidence="8 9" key="1">
    <citation type="submission" date="2017-09" db="EMBL/GenBank/DDBJ databases">
        <title>Comparative genomics of rhizobia isolated from Phaseolus vulgaris in China.</title>
        <authorList>
            <person name="Tong W."/>
        </authorList>
    </citation>
    <scope>NUCLEOTIDE SEQUENCE [LARGE SCALE GENOMIC DNA]</scope>
    <source>
        <strain evidence="8 9">PCH1</strain>
    </source>
</reference>
<dbReference type="Proteomes" id="UP000220353">
    <property type="component" value="Unassembled WGS sequence"/>
</dbReference>
<organism evidence="8 9">
    <name type="scientific">Rhizobium fredii</name>
    <name type="common">Sinorhizobium fredii</name>
    <dbReference type="NCBI Taxonomy" id="380"/>
    <lineage>
        <taxon>Bacteria</taxon>
        <taxon>Pseudomonadati</taxon>
        <taxon>Pseudomonadota</taxon>
        <taxon>Alphaproteobacteria</taxon>
        <taxon>Hyphomicrobiales</taxon>
        <taxon>Rhizobiaceae</taxon>
        <taxon>Sinorhizobium/Ensifer group</taxon>
        <taxon>Sinorhizobium</taxon>
    </lineage>
</organism>
<dbReference type="InterPro" id="IPR003495">
    <property type="entry name" value="CobW/HypB/UreG_nucleotide-bd"/>
</dbReference>
<dbReference type="Pfam" id="PF07683">
    <property type="entry name" value="CobW_C"/>
    <property type="match status" value="1"/>
</dbReference>
<dbReference type="GO" id="GO:0000166">
    <property type="term" value="F:nucleotide binding"/>
    <property type="evidence" value="ECO:0007669"/>
    <property type="project" value="UniProtKB-KW"/>
</dbReference>
<evidence type="ECO:0000256" key="1">
    <source>
        <dbReference type="ARBA" id="ARBA00022741"/>
    </source>
</evidence>
<dbReference type="Gene3D" id="3.40.50.300">
    <property type="entry name" value="P-loop containing nucleotide triphosphate hydrolases"/>
    <property type="match status" value="1"/>
</dbReference>
<keyword evidence="3" id="KW-0143">Chaperone</keyword>
<keyword evidence="1" id="KW-0547">Nucleotide-binding</keyword>
<gene>
    <name evidence="8" type="primary">cobW</name>
    <name evidence="8" type="ORF">CO661_05865</name>
</gene>
<dbReference type="CDD" id="cd03112">
    <property type="entry name" value="CobW-like"/>
    <property type="match status" value="1"/>
</dbReference>
<evidence type="ECO:0000256" key="5">
    <source>
        <dbReference type="ARBA" id="ARBA00045658"/>
    </source>
</evidence>
<dbReference type="InterPro" id="IPR011629">
    <property type="entry name" value="CobW-like_C"/>
</dbReference>
<evidence type="ECO:0000256" key="2">
    <source>
        <dbReference type="ARBA" id="ARBA00022801"/>
    </source>
</evidence>
<dbReference type="Pfam" id="PF02492">
    <property type="entry name" value="cobW"/>
    <property type="match status" value="1"/>
</dbReference>
<evidence type="ECO:0000256" key="3">
    <source>
        <dbReference type="ARBA" id="ARBA00023186"/>
    </source>
</evidence>
<dbReference type="InterPro" id="IPR036627">
    <property type="entry name" value="CobW-likC_sf"/>
</dbReference>
<comment type="caution">
    <text evidence="8">The sequence shown here is derived from an EMBL/GenBank/DDBJ whole genome shotgun (WGS) entry which is preliminary data.</text>
</comment>
<dbReference type="InterPro" id="IPR051316">
    <property type="entry name" value="Zinc-reg_GTPase_activator"/>
</dbReference>
<dbReference type="EMBL" id="NWTC01000003">
    <property type="protein sequence ID" value="PDT49384.1"/>
    <property type="molecule type" value="Genomic_DNA"/>
</dbReference>
<proteinExistence type="inferred from homology"/>
<protein>
    <submittedName>
        <fullName evidence="8">Cobalamin biosynthesis protein CobW</fullName>
    </submittedName>
</protein>
<dbReference type="SUPFAM" id="SSF90002">
    <property type="entry name" value="Hypothetical protein YjiA, C-terminal domain"/>
    <property type="match status" value="1"/>
</dbReference>
<evidence type="ECO:0000259" key="7">
    <source>
        <dbReference type="SMART" id="SM00833"/>
    </source>
</evidence>
<feature type="domain" description="CobW C-terminal" evidence="7">
    <location>
        <begin position="261"/>
        <end position="354"/>
    </location>
</feature>
<dbReference type="Gene3D" id="3.30.1220.10">
    <property type="entry name" value="CobW-like, C-terminal domain"/>
    <property type="match status" value="1"/>
</dbReference>